<evidence type="ECO:0000313" key="5">
    <source>
        <dbReference type="Proteomes" id="UP000245207"/>
    </source>
</evidence>
<dbReference type="GO" id="GO:1990904">
    <property type="term" value="C:ribonucleoprotein complex"/>
    <property type="evidence" value="ECO:0007669"/>
    <property type="project" value="UniProtKB-KW"/>
</dbReference>
<keyword evidence="5" id="KW-1185">Reference proteome</keyword>
<dbReference type="EMBL" id="PKPP01007814">
    <property type="protein sequence ID" value="PWA52364.1"/>
    <property type="molecule type" value="Genomic_DNA"/>
</dbReference>
<evidence type="ECO:0000313" key="4">
    <source>
        <dbReference type="EMBL" id="PWA52364.1"/>
    </source>
</evidence>
<evidence type="ECO:0000256" key="2">
    <source>
        <dbReference type="ARBA" id="ARBA00022980"/>
    </source>
</evidence>
<evidence type="ECO:0000256" key="1">
    <source>
        <dbReference type="ARBA" id="ARBA00008553"/>
    </source>
</evidence>
<keyword evidence="2 4" id="KW-0689">Ribosomal protein</keyword>
<dbReference type="GO" id="GO:0003735">
    <property type="term" value="F:structural constituent of ribosome"/>
    <property type="evidence" value="ECO:0007669"/>
    <property type="project" value="InterPro"/>
</dbReference>
<comment type="similarity">
    <text evidence="1">Belongs to the universal ribosomal protein uL5 family.</text>
</comment>
<keyword evidence="3" id="KW-0687">Ribonucleoprotein</keyword>
<protein>
    <submittedName>
        <fullName evidence="4">Ribosomal protein L5</fullName>
    </submittedName>
</protein>
<dbReference type="OrthoDB" id="1734943at2759"/>
<dbReference type="InterPro" id="IPR022803">
    <property type="entry name" value="Ribosomal_uL5_dom_sf"/>
</dbReference>
<dbReference type="SUPFAM" id="SSF55282">
    <property type="entry name" value="RL5-like"/>
    <property type="match status" value="1"/>
</dbReference>
<evidence type="ECO:0000256" key="3">
    <source>
        <dbReference type="ARBA" id="ARBA00023274"/>
    </source>
</evidence>
<dbReference type="Proteomes" id="UP000245207">
    <property type="component" value="Unassembled WGS sequence"/>
</dbReference>
<dbReference type="GO" id="GO:0006412">
    <property type="term" value="P:translation"/>
    <property type="evidence" value="ECO:0007669"/>
    <property type="project" value="InterPro"/>
</dbReference>
<dbReference type="PANTHER" id="PTHR11994">
    <property type="entry name" value="60S RIBOSOMAL PROTEIN L11-RELATED"/>
    <property type="match status" value="1"/>
</dbReference>
<sequence length="161" mass="18473">MACYVTIRRDKTMQLLVSGWDVCDLLRHDFSDTGCFGLDTKEIEFSGLVMIRADKFYHSTGINGMDCFVVLECPEYRVGPCRKYEARVGIQNSHKGRFNQMVLSFHWHQWYGLFRGSNLECPGYRVGPCSKCEARVGIQNSHKGNPIKWFQTLPNTALIPQ</sequence>
<accession>A0A2U1LTQ7</accession>
<reference evidence="4 5" key="1">
    <citation type="journal article" date="2018" name="Mol. Plant">
        <title>The genome of Artemisia annua provides insight into the evolution of Asteraceae family and artemisinin biosynthesis.</title>
        <authorList>
            <person name="Shen Q."/>
            <person name="Zhang L."/>
            <person name="Liao Z."/>
            <person name="Wang S."/>
            <person name="Yan T."/>
            <person name="Shi P."/>
            <person name="Liu M."/>
            <person name="Fu X."/>
            <person name="Pan Q."/>
            <person name="Wang Y."/>
            <person name="Lv Z."/>
            <person name="Lu X."/>
            <person name="Zhang F."/>
            <person name="Jiang W."/>
            <person name="Ma Y."/>
            <person name="Chen M."/>
            <person name="Hao X."/>
            <person name="Li L."/>
            <person name="Tang Y."/>
            <person name="Lv G."/>
            <person name="Zhou Y."/>
            <person name="Sun X."/>
            <person name="Brodelius P.E."/>
            <person name="Rose J.K.C."/>
            <person name="Tang K."/>
        </authorList>
    </citation>
    <scope>NUCLEOTIDE SEQUENCE [LARGE SCALE GENOMIC DNA]</scope>
    <source>
        <strain evidence="5">cv. Huhao1</strain>
        <tissue evidence="4">Leaf</tissue>
    </source>
</reference>
<dbReference type="AlphaFoldDB" id="A0A2U1LTQ7"/>
<organism evidence="4 5">
    <name type="scientific">Artemisia annua</name>
    <name type="common">Sweet wormwood</name>
    <dbReference type="NCBI Taxonomy" id="35608"/>
    <lineage>
        <taxon>Eukaryota</taxon>
        <taxon>Viridiplantae</taxon>
        <taxon>Streptophyta</taxon>
        <taxon>Embryophyta</taxon>
        <taxon>Tracheophyta</taxon>
        <taxon>Spermatophyta</taxon>
        <taxon>Magnoliopsida</taxon>
        <taxon>eudicotyledons</taxon>
        <taxon>Gunneridae</taxon>
        <taxon>Pentapetalae</taxon>
        <taxon>asterids</taxon>
        <taxon>campanulids</taxon>
        <taxon>Asterales</taxon>
        <taxon>Asteraceae</taxon>
        <taxon>Asteroideae</taxon>
        <taxon>Anthemideae</taxon>
        <taxon>Artemisiinae</taxon>
        <taxon>Artemisia</taxon>
    </lineage>
</organism>
<name>A0A2U1LTQ7_ARTAN</name>
<dbReference type="InterPro" id="IPR002132">
    <property type="entry name" value="Ribosomal_uL5"/>
</dbReference>
<comment type="caution">
    <text evidence="4">The sequence shown here is derived from an EMBL/GenBank/DDBJ whole genome shotgun (WGS) entry which is preliminary data.</text>
</comment>
<proteinExistence type="inferred from homology"/>
<dbReference type="STRING" id="35608.A0A2U1LTQ7"/>
<gene>
    <name evidence="4" type="ORF">CTI12_AA455650</name>
</gene>
<dbReference type="GO" id="GO:0005840">
    <property type="term" value="C:ribosome"/>
    <property type="evidence" value="ECO:0007669"/>
    <property type="project" value="UniProtKB-KW"/>
</dbReference>
<dbReference type="Gene3D" id="3.30.1440.10">
    <property type="match status" value="1"/>
</dbReference>